<protein>
    <submittedName>
        <fullName evidence="1">DD3-3 protein</fullName>
    </submittedName>
</protein>
<accession>A0A812WSG6</accession>
<evidence type="ECO:0000313" key="1">
    <source>
        <dbReference type="EMBL" id="CAE7704999.1"/>
    </source>
</evidence>
<comment type="caution">
    <text evidence="1">The sequence shown here is derived from an EMBL/GenBank/DDBJ whole genome shotgun (WGS) entry which is preliminary data.</text>
</comment>
<dbReference type="PANTHER" id="PTHR35170">
    <property type="entry name" value="PROTEIN DD3-3"/>
    <property type="match status" value="1"/>
</dbReference>
<dbReference type="AlphaFoldDB" id="A0A812WSG6"/>
<dbReference type="InterPro" id="IPR053320">
    <property type="entry name" value="Protein_DD3-3_O-glyco"/>
</dbReference>
<organism evidence="1 2">
    <name type="scientific">Symbiodinium necroappetens</name>
    <dbReference type="NCBI Taxonomy" id="1628268"/>
    <lineage>
        <taxon>Eukaryota</taxon>
        <taxon>Sar</taxon>
        <taxon>Alveolata</taxon>
        <taxon>Dinophyceae</taxon>
        <taxon>Suessiales</taxon>
        <taxon>Symbiodiniaceae</taxon>
        <taxon>Symbiodinium</taxon>
    </lineage>
</organism>
<keyword evidence="2" id="KW-1185">Reference proteome</keyword>
<dbReference type="Proteomes" id="UP000601435">
    <property type="component" value="Unassembled WGS sequence"/>
</dbReference>
<dbReference type="PANTHER" id="PTHR35170:SF1">
    <property type="entry name" value="PROTEIN DD3-3"/>
    <property type="match status" value="1"/>
</dbReference>
<dbReference type="OrthoDB" id="167398at2759"/>
<gene>
    <name evidence="1" type="primary">DD3-3</name>
    <name evidence="1" type="ORF">SNEC2469_LOCUS20320</name>
</gene>
<reference evidence="1" key="1">
    <citation type="submission" date="2021-02" db="EMBL/GenBank/DDBJ databases">
        <authorList>
            <person name="Dougan E. K."/>
            <person name="Rhodes N."/>
            <person name="Thang M."/>
            <person name="Chan C."/>
        </authorList>
    </citation>
    <scope>NUCLEOTIDE SEQUENCE</scope>
</reference>
<name>A0A812WSG6_9DINO</name>
<proteinExistence type="predicted"/>
<evidence type="ECO:0000313" key="2">
    <source>
        <dbReference type="Proteomes" id="UP000601435"/>
    </source>
</evidence>
<sequence length="201" mass="22379">MLQDPVADWLGLGEGSTDTSRLLQLQVNTNQYGRTFEDRTHTFLVMERPADVPADRRIVNYNVRGRRGNIVQVYPSVEYDFVPQDLVVEQGTLLHFQWTGSDANNNGNAGNGRAGTDRSNLVQVKSRSETVPLPIDQHTLLFDASSNPNDPEGRRLVDKFAFLDQDSIVTCDPETNDQNSETNCKQLNGASAYFDGGLVEM</sequence>
<feature type="non-terminal residue" evidence="1">
    <location>
        <position position="1"/>
    </location>
</feature>
<dbReference type="EMBL" id="CAJNJA010035281">
    <property type="protein sequence ID" value="CAE7704999.1"/>
    <property type="molecule type" value="Genomic_DNA"/>
</dbReference>